<dbReference type="Pfam" id="PF07606">
    <property type="entry name" value="DUF1569"/>
    <property type="match status" value="1"/>
</dbReference>
<gene>
    <name evidence="1" type="ORF">ADIWIN_0432</name>
</gene>
<comment type="caution">
    <text evidence="1">The sequence shown here is derived from an EMBL/GenBank/DDBJ whole genome shotgun (WGS) entry which is preliminary data.</text>
</comment>
<evidence type="ECO:0000313" key="1">
    <source>
        <dbReference type="EMBL" id="EPR74532.1"/>
    </source>
</evidence>
<dbReference type="InterPro" id="IPR034660">
    <property type="entry name" value="DinB/YfiT-like"/>
</dbReference>
<name>S7VYL6_9FLAO</name>
<protein>
    <recommendedName>
        <fullName evidence="3">DUF1569 domain-containing protein</fullName>
    </recommendedName>
</protein>
<dbReference type="eggNOG" id="ENOG502ZRUR">
    <property type="taxonomic scope" value="Bacteria"/>
</dbReference>
<sequence length="150" mass="17654">MKNIFDKTITAEVLERINKLKPTTTPIWGKMSCDQMLAHCNVTYELDFEDKHPKPKGFMKWMLKTFIKNTVVSEKPYKKNGRTAPAFLITNEKDFHLEKDRLAAYITKTQELGSDYFDQKESHSFGKLSKTEWSNMYYKHIDHHLTQFGV</sequence>
<reference evidence="1 2" key="1">
    <citation type="journal article" date="2013" name="Genome Announc.">
        <title>Draft Genome Sequence of Winogradskyella psychrotolerans RS-3T, Isolated from the Marine Transect of Kongsfjorden, Ny-Alesund, Svalbard, Arctic Ocean.</title>
        <authorList>
            <person name="Kumar Pinnaka A."/>
            <person name="Ara S."/>
            <person name="Singh A."/>
            <person name="Shivaji S."/>
        </authorList>
    </citation>
    <scope>NUCLEOTIDE SEQUENCE [LARGE SCALE GENOMIC DNA]</scope>
    <source>
        <strain evidence="1 2">RS-3</strain>
    </source>
</reference>
<evidence type="ECO:0008006" key="3">
    <source>
        <dbReference type="Google" id="ProtNLM"/>
    </source>
</evidence>
<dbReference type="PATRIC" id="fig|641526.4.peg.429"/>
<keyword evidence="2" id="KW-1185">Reference proteome</keyword>
<dbReference type="RefSeq" id="WP_020896905.1">
    <property type="nucleotide sequence ID" value="NZ_ATMR01000030.1"/>
</dbReference>
<dbReference type="STRING" id="641526.ADIWIN_0432"/>
<dbReference type="SUPFAM" id="SSF109854">
    <property type="entry name" value="DinB/YfiT-like putative metalloenzymes"/>
    <property type="match status" value="1"/>
</dbReference>
<accession>S7VYL6</accession>
<evidence type="ECO:0000313" key="2">
    <source>
        <dbReference type="Proteomes" id="UP000014962"/>
    </source>
</evidence>
<organism evidence="1 2">
    <name type="scientific">Winogradskyella psychrotolerans RS-3</name>
    <dbReference type="NCBI Taxonomy" id="641526"/>
    <lineage>
        <taxon>Bacteria</taxon>
        <taxon>Pseudomonadati</taxon>
        <taxon>Bacteroidota</taxon>
        <taxon>Flavobacteriia</taxon>
        <taxon>Flavobacteriales</taxon>
        <taxon>Flavobacteriaceae</taxon>
        <taxon>Winogradskyella</taxon>
    </lineage>
</organism>
<dbReference type="EMBL" id="ATMR01000030">
    <property type="protein sequence ID" value="EPR74532.1"/>
    <property type="molecule type" value="Genomic_DNA"/>
</dbReference>
<dbReference type="Proteomes" id="UP000014962">
    <property type="component" value="Unassembled WGS sequence"/>
</dbReference>
<proteinExistence type="predicted"/>
<dbReference type="InterPro" id="IPR011463">
    <property type="entry name" value="DUF1569"/>
</dbReference>
<dbReference type="OrthoDB" id="2599194at2"/>
<dbReference type="AlphaFoldDB" id="S7VYL6"/>